<name>A0ABR0ASF3_9CRUS</name>
<comment type="caution">
    <text evidence="1">The sequence shown here is derived from an EMBL/GenBank/DDBJ whole genome shotgun (WGS) entry which is preliminary data.</text>
</comment>
<dbReference type="EMBL" id="JAOYFB010000038">
    <property type="protein sequence ID" value="KAK4028050.1"/>
    <property type="molecule type" value="Genomic_DNA"/>
</dbReference>
<protein>
    <recommendedName>
        <fullName evidence="3">Tc1-like transposase DDE domain-containing protein</fullName>
    </recommendedName>
</protein>
<evidence type="ECO:0000313" key="1">
    <source>
        <dbReference type="EMBL" id="KAK4028050.1"/>
    </source>
</evidence>
<dbReference type="Gene3D" id="3.30.420.10">
    <property type="entry name" value="Ribonuclease H-like superfamily/Ribonuclease H"/>
    <property type="match status" value="1"/>
</dbReference>
<proteinExistence type="predicted"/>
<evidence type="ECO:0000313" key="2">
    <source>
        <dbReference type="Proteomes" id="UP001234178"/>
    </source>
</evidence>
<keyword evidence="2" id="KW-1185">Reference proteome</keyword>
<sequence>MFPLPDNEDPHLRELPENQVQYGFFMHDGCPTHNAIIIRDWLAGEASHPHRIKKLWWPAFSPDLNPIKIFGVDGEQDGGC</sequence>
<accession>A0ABR0ASF3</accession>
<gene>
    <name evidence="1" type="ORF">OUZ56_017213</name>
</gene>
<organism evidence="1 2">
    <name type="scientific">Daphnia magna</name>
    <dbReference type="NCBI Taxonomy" id="35525"/>
    <lineage>
        <taxon>Eukaryota</taxon>
        <taxon>Metazoa</taxon>
        <taxon>Ecdysozoa</taxon>
        <taxon>Arthropoda</taxon>
        <taxon>Crustacea</taxon>
        <taxon>Branchiopoda</taxon>
        <taxon>Diplostraca</taxon>
        <taxon>Cladocera</taxon>
        <taxon>Anomopoda</taxon>
        <taxon>Daphniidae</taxon>
        <taxon>Daphnia</taxon>
    </lineage>
</organism>
<dbReference type="InterPro" id="IPR036397">
    <property type="entry name" value="RNaseH_sf"/>
</dbReference>
<reference evidence="1 2" key="1">
    <citation type="journal article" date="2023" name="Nucleic Acids Res.">
        <title>The hologenome of Daphnia magna reveals possible DNA methylation and microbiome-mediated evolution of the host genome.</title>
        <authorList>
            <person name="Chaturvedi A."/>
            <person name="Li X."/>
            <person name="Dhandapani V."/>
            <person name="Marshall H."/>
            <person name="Kissane S."/>
            <person name="Cuenca-Cambronero M."/>
            <person name="Asole G."/>
            <person name="Calvet F."/>
            <person name="Ruiz-Romero M."/>
            <person name="Marangio P."/>
            <person name="Guigo R."/>
            <person name="Rago D."/>
            <person name="Mirbahai L."/>
            <person name="Eastwood N."/>
            <person name="Colbourne J.K."/>
            <person name="Zhou J."/>
            <person name="Mallon E."/>
            <person name="Orsini L."/>
        </authorList>
    </citation>
    <scope>NUCLEOTIDE SEQUENCE [LARGE SCALE GENOMIC DNA]</scope>
    <source>
        <strain evidence="1">LRV0_1</strain>
    </source>
</reference>
<evidence type="ECO:0008006" key="3">
    <source>
        <dbReference type="Google" id="ProtNLM"/>
    </source>
</evidence>
<dbReference type="Proteomes" id="UP001234178">
    <property type="component" value="Unassembled WGS sequence"/>
</dbReference>